<dbReference type="GO" id="GO:0009253">
    <property type="term" value="P:peptidoglycan catabolic process"/>
    <property type="evidence" value="ECO:0007669"/>
    <property type="project" value="InterPro"/>
</dbReference>
<evidence type="ECO:0000259" key="1">
    <source>
        <dbReference type="Pfam" id="PF01471"/>
    </source>
</evidence>
<dbReference type="SUPFAM" id="SSF53187">
    <property type="entry name" value="Zn-dependent exopeptidases"/>
    <property type="match status" value="1"/>
</dbReference>
<dbReference type="Proteomes" id="UP000178815">
    <property type="component" value="Unassembled WGS sequence"/>
</dbReference>
<dbReference type="InterPro" id="IPR002477">
    <property type="entry name" value="Peptidoglycan-bd-like"/>
</dbReference>
<comment type="caution">
    <text evidence="3">The sequence shown here is derived from an EMBL/GenBank/DDBJ whole genome shotgun (WGS) entry which is preliminary data.</text>
</comment>
<dbReference type="Gene3D" id="3.40.630.40">
    <property type="entry name" value="Zn-dependent exopeptidases"/>
    <property type="match status" value="1"/>
</dbReference>
<dbReference type="STRING" id="1798481.A2678_02790"/>
<reference evidence="3 4" key="1">
    <citation type="journal article" date="2016" name="Nat. Commun.">
        <title>Thousands of microbial genomes shed light on interconnected biogeochemical processes in an aquifer system.</title>
        <authorList>
            <person name="Anantharaman K."/>
            <person name="Brown C.T."/>
            <person name="Hug L.A."/>
            <person name="Sharon I."/>
            <person name="Castelle C.J."/>
            <person name="Probst A.J."/>
            <person name="Thomas B.C."/>
            <person name="Singh A."/>
            <person name="Wilkins M.J."/>
            <person name="Karaoz U."/>
            <person name="Brodie E.L."/>
            <person name="Williams K.H."/>
            <person name="Hubbard S.S."/>
            <person name="Banfield J.F."/>
        </authorList>
    </citation>
    <scope>NUCLEOTIDE SEQUENCE [LARGE SCALE GENOMIC DNA]</scope>
</reference>
<gene>
    <name evidence="3" type="ORF">A2678_02790</name>
</gene>
<dbReference type="Pfam" id="PF01471">
    <property type="entry name" value="PG_binding_1"/>
    <property type="match status" value="1"/>
</dbReference>
<dbReference type="GO" id="GO:0008745">
    <property type="term" value="F:N-acetylmuramoyl-L-alanine amidase activity"/>
    <property type="evidence" value="ECO:0007669"/>
    <property type="project" value="InterPro"/>
</dbReference>
<evidence type="ECO:0000313" key="4">
    <source>
        <dbReference type="Proteomes" id="UP000178815"/>
    </source>
</evidence>
<sequence length="437" mass="47215">MQDALVRLAVYTGGLASLMILFPIVGVEPLEQEVARVSREIQSATTFFVQSITVSEILIDYQNAKIAGSSTTTSSYSSKAARAARRKAPSAEKVSILIVPGHEPGMGGTEFGGLYERDIAIDISDSLVDLLKQNPRYDVIVARTKTEWNPLLQSYFDTHAAEIAAFIESQKQQMAGYIATGRFTLESDQVSHPSAPSAAALKIYGINKWTSENNVAITLHLHVNDYGGRRSRRSGIYDGFVVYVPDHQYSNGEASKAIGMAIANRLSAYHATSTLSKEDVGVVEDRELIATGSNNTADGAALLIEYGYIYEPQFQKSRVREVAIADYAYATYLGLQDFFNDPVAPTYGSISFPYDWDTVTVADGATGPGVYALQSALRYLGSYPPRGKTFSDCPVSGVAGKCTQKAIAEYQAAGGLETTGTFGPKTRAALEKDLPTP</sequence>
<accession>A0A1F6CI91</accession>
<organism evidence="3 4">
    <name type="scientific">Candidatus Kaiserbacteria bacterium RIFCSPHIGHO2_01_FULL_53_31</name>
    <dbReference type="NCBI Taxonomy" id="1798481"/>
    <lineage>
        <taxon>Bacteria</taxon>
        <taxon>Candidatus Kaiseribacteriota</taxon>
    </lineage>
</organism>
<dbReference type="AlphaFoldDB" id="A0A1F6CI91"/>
<name>A0A1F6CI91_9BACT</name>
<evidence type="ECO:0000313" key="3">
    <source>
        <dbReference type="EMBL" id="OGG48963.1"/>
    </source>
</evidence>
<dbReference type="InterPro" id="IPR036365">
    <property type="entry name" value="PGBD-like_sf"/>
</dbReference>
<dbReference type="Gene3D" id="1.10.101.10">
    <property type="entry name" value="PGBD-like superfamily/PGBD"/>
    <property type="match status" value="1"/>
</dbReference>
<evidence type="ECO:0000259" key="2">
    <source>
        <dbReference type="Pfam" id="PF01520"/>
    </source>
</evidence>
<dbReference type="EMBL" id="MFKU01000006">
    <property type="protein sequence ID" value="OGG48963.1"/>
    <property type="molecule type" value="Genomic_DNA"/>
</dbReference>
<evidence type="ECO:0008006" key="5">
    <source>
        <dbReference type="Google" id="ProtNLM"/>
    </source>
</evidence>
<dbReference type="Pfam" id="PF01520">
    <property type="entry name" value="Amidase_3"/>
    <property type="match status" value="1"/>
</dbReference>
<feature type="domain" description="MurNAc-LAA" evidence="2">
    <location>
        <begin position="96"/>
        <end position="335"/>
    </location>
</feature>
<feature type="domain" description="Peptidoglycan binding-like" evidence="1">
    <location>
        <begin position="366"/>
        <end position="430"/>
    </location>
</feature>
<protein>
    <recommendedName>
        <fullName evidence="5">MurNAc-LAA domain-containing protein</fullName>
    </recommendedName>
</protein>
<dbReference type="InterPro" id="IPR036366">
    <property type="entry name" value="PGBDSf"/>
</dbReference>
<proteinExistence type="predicted"/>
<dbReference type="InterPro" id="IPR002508">
    <property type="entry name" value="MurNAc-LAA_cat"/>
</dbReference>
<dbReference type="SUPFAM" id="SSF47090">
    <property type="entry name" value="PGBD-like"/>
    <property type="match status" value="1"/>
</dbReference>